<feature type="transmembrane region" description="Helical" evidence="6">
    <location>
        <begin position="150"/>
        <end position="168"/>
    </location>
</feature>
<dbReference type="GO" id="GO:0005739">
    <property type="term" value="C:mitochondrion"/>
    <property type="evidence" value="ECO:0007669"/>
    <property type="project" value="UniProtKB-SubCell"/>
</dbReference>
<dbReference type="PANTHER" id="PTHR28018">
    <property type="entry name" value="RESPIRATORY SUPERCOMPLEX FACTOR 2, MITOCHONDRIAL"/>
    <property type="match status" value="1"/>
</dbReference>
<reference evidence="8 9" key="1">
    <citation type="journal article" date="2016" name="Genome Biol. Evol.">
        <title>Divergent and convergent evolution of fungal pathogenicity.</title>
        <authorList>
            <person name="Shang Y."/>
            <person name="Xiao G."/>
            <person name="Zheng P."/>
            <person name="Cen K."/>
            <person name="Zhan S."/>
            <person name="Wang C."/>
        </authorList>
    </citation>
    <scope>NUCLEOTIDE SEQUENCE [LARGE SCALE GENOMIC DNA]</scope>
    <source>
        <strain evidence="8 9">RCEF 1005</strain>
    </source>
</reference>
<evidence type="ECO:0000256" key="4">
    <source>
        <dbReference type="ARBA" id="ARBA00023136"/>
    </source>
</evidence>
<dbReference type="STRING" id="1081108.A0A168KEA5"/>
<evidence type="ECO:0000256" key="1">
    <source>
        <dbReference type="ARBA" id="ARBA00004173"/>
    </source>
</evidence>
<dbReference type="AlphaFoldDB" id="A0A168KEA5"/>
<dbReference type="OrthoDB" id="1915122at2759"/>
<dbReference type="PROSITE" id="PS51503">
    <property type="entry name" value="HIG1"/>
    <property type="match status" value="1"/>
</dbReference>
<feature type="domain" description="HIG1" evidence="7">
    <location>
        <begin position="88"/>
        <end position="178"/>
    </location>
</feature>
<organism evidence="8 9">
    <name type="scientific">Akanthomyces lecanii RCEF 1005</name>
    <dbReference type="NCBI Taxonomy" id="1081108"/>
    <lineage>
        <taxon>Eukaryota</taxon>
        <taxon>Fungi</taxon>
        <taxon>Dikarya</taxon>
        <taxon>Ascomycota</taxon>
        <taxon>Pezizomycotina</taxon>
        <taxon>Sordariomycetes</taxon>
        <taxon>Hypocreomycetidae</taxon>
        <taxon>Hypocreales</taxon>
        <taxon>Cordycipitaceae</taxon>
        <taxon>Akanthomyces</taxon>
        <taxon>Cordyceps confragosa</taxon>
    </lineage>
</organism>
<dbReference type="InterPro" id="IPR040153">
    <property type="entry name" value="Rcf2"/>
</dbReference>
<comment type="caution">
    <text evidence="8">The sequence shown here is derived from an EMBL/GenBank/DDBJ whole genome shotgun (WGS) entry which is preliminary data.</text>
</comment>
<proteinExistence type="predicted"/>
<dbReference type="PANTHER" id="PTHR28018:SF3">
    <property type="entry name" value="RESPIRATORY SUPERCOMPLEX FACTOR 2, MITOCHONDRIAL"/>
    <property type="match status" value="1"/>
</dbReference>
<name>A0A168KEA5_CORDF</name>
<evidence type="ECO:0000256" key="3">
    <source>
        <dbReference type="ARBA" id="ARBA00022989"/>
    </source>
</evidence>
<keyword evidence="4 6" id="KW-0472">Membrane</keyword>
<keyword evidence="2 6" id="KW-0812">Transmembrane</keyword>
<sequence>MKILSKEEEAAHYKVVVKGGLIGGSAGLALGLGGVVLASRRYPAFRSLTLPFRSFLVTSSATFGAIVYADRCSTIFQRSQDPMWGYQDKSHRALQMARDNESTYERFMAWGKDNRYSVVFASWLASMGVALAIVGRAPISTAQKLVQARVYAQGLTLAVLIVSAAFEVNDAKSGSGRWETVMVLDPNDPEHKHLIEKRIHKEEYEGQDLWMDMVEAEEKRIAERKANQSTESKSKTSKKTSDKPEKAEKANKAAQSKKADDSEETDKSEKADAKA</sequence>
<accession>A0A168KEA5</accession>
<keyword evidence="9" id="KW-1185">Reference proteome</keyword>
<feature type="transmembrane region" description="Helical" evidence="6">
    <location>
        <begin position="116"/>
        <end position="138"/>
    </location>
</feature>
<evidence type="ECO:0000313" key="9">
    <source>
        <dbReference type="Proteomes" id="UP000076881"/>
    </source>
</evidence>
<evidence type="ECO:0000313" key="8">
    <source>
        <dbReference type="EMBL" id="OAA81581.1"/>
    </source>
</evidence>
<evidence type="ECO:0000259" key="7">
    <source>
        <dbReference type="PROSITE" id="PS51503"/>
    </source>
</evidence>
<evidence type="ECO:0000256" key="6">
    <source>
        <dbReference type="SAM" id="Phobius"/>
    </source>
</evidence>
<protein>
    <submittedName>
        <fullName evidence="8">Mitochondrial hypoxia responsive domain containing protein</fullName>
    </submittedName>
</protein>
<feature type="region of interest" description="Disordered" evidence="5">
    <location>
        <begin position="221"/>
        <end position="275"/>
    </location>
</feature>
<dbReference type="GO" id="GO:0033617">
    <property type="term" value="P:mitochondrial respiratory chain complex IV assembly"/>
    <property type="evidence" value="ECO:0007669"/>
    <property type="project" value="TreeGrafter"/>
</dbReference>
<dbReference type="Pfam" id="PF04588">
    <property type="entry name" value="HIG_1_N"/>
    <property type="match status" value="1"/>
</dbReference>
<feature type="compositionally biased region" description="Basic and acidic residues" evidence="5">
    <location>
        <begin position="239"/>
        <end position="275"/>
    </location>
</feature>
<feature type="transmembrane region" description="Helical" evidence="6">
    <location>
        <begin position="21"/>
        <end position="38"/>
    </location>
</feature>
<evidence type="ECO:0000256" key="2">
    <source>
        <dbReference type="ARBA" id="ARBA00022692"/>
    </source>
</evidence>
<dbReference type="EMBL" id="AZHF01000001">
    <property type="protein sequence ID" value="OAA81581.1"/>
    <property type="molecule type" value="Genomic_DNA"/>
</dbReference>
<comment type="subcellular location">
    <subcellularLocation>
        <location evidence="1">Mitochondrion</location>
    </subcellularLocation>
</comment>
<dbReference type="Proteomes" id="UP000076881">
    <property type="component" value="Unassembled WGS sequence"/>
</dbReference>
<evidence type="ECO:0000256" key="5">
    <source>
        <dbReference type="SAM" id="MobiDB-lite"/>
    </source>
</evidence>
<keyword evidence="3 6" id="KW-1133">Transmembrane helix</keyword>
<gene>
    <name evidence="8" type="ORF">LEL_01126</name>
</gene>
<dbReference type="InterPro" id="IPR007667">
    <property type="entry name" value="Hypoxia_induced_domain"/>
</dbReference>